<name>A0AAU9IT18_9CILI</name>
<dbReference type="PANTHER" id="PTHR38019:SF1">
    <property type="entry name" value="N-ACETYLTRANSFERASE DOMAIN-CONTAINING PROTEIN"/>
    <property type="match status" value="1"/>
</dbReference>
<proteinExistence type="predicted"/>
<gene>
    <name evidence="1" type="ORF">BSTOLATCC_MIC18448</name>
</gene>
<dbReference type="AlphaFoldDB" id="A0AAU9IT18"/>
<keyword evidence="2" id="KW-1185">Reference proteome</keyword>
<comment type="caution">
    <text evidence="1">The sequence shown here is derived from an EMBL/GenBank/DDBJ whole genome shotgun (WGS) entry which is preliminary data.</text>
</comment>
<organism evidence="1 2">
    <name type="scientific">Blepharisma stoltei</name>
    <dbReference type="NCBI Taxonomy" id="1481888"/>
    <lineage>
        <taxon>Eukaryota</taxon>
        <taxon>Sar</taxon>
        <taxon>Alveolata</taxon>
        <taxon>Ciliophora</taxon>
        <taxon>Postciliodesmatophora</taxon>
        <taxon>Heterotrichea</taxon>
        <taxon>Heterotrichida</taxon>
        <taxon>Blepharismidae</taxon>
        <taxon>Blepharisma</taxon>
    </lineage>
</organism>
<protein>
    <submittedName>
        <fullName evidence="1">Uncharacterized protein</fullName>
    </submittedName>
</protein>
<dbReference type="Proteomes" id="UP001162131">
    <property type="component" value="Unassembled WGS sequence"/>
</dbReference>
<evidence type="ECO:0000313" key="2">
    <source>
        <dbReference type="Proteomes" id="UP001162131"/>
    </source>
</evidence>
<dbReference type="PANTHER" id="PTHR38019">
    <property type="entry name" value="KDA ANTIGEN P200, PUTATIVE-RELATED"/>
    <property type="match status" value="1"/>
</dbReference>
<reference evidence="1" key="1">
    <citation type="submission" date="2021-09" db="EMBL/GenBank/DDBJ databases">
        <authorList>
            <consortium name="AG Swart"/>
            <person name="Singh M."/>
            <person name="Singh A."/>
            <person name="Seah K."/>
            <person name="Emmerich C."/>
        </authorList>
    </citation>
    <scope>NUCLEOTIDE SEQUENCE</scope>
    <source>
        <strain evidence="1">ATCC30299</strain>
    </source>
</reference>
<sequence>MIKNKKSLENLKQLEEYGLSNTPRTIEACLREGIKPQDLLPKSSRDFKKIEISPKAEQSLSNFFEKKRLFLIRKVIKAKNNLLNEDVKTKPSNSLSLSDRVFGDSIANKEKHNRELRTLIDHELQYSLRPAIKDEISTEKSKLDSFPIITPRKIKTAESKSRKKPAENKDFDWKAREEEEIRKLKLIKEQKAKDAEERRLRNAEKFRMHIEMTARKTNKEFKMKQKMVKMADAESKERLEKIRRMNEQRKMELNEISHWKKEKLERVRKQIEKEQETRRLQYYQKWAKEDKVLNQLNKEQQKYLNNIHISYEKRTRKTLEKKEIADKEDEMKRQKFSEGLAKRFEKLEKRDTKSQQDLRKNKKALRELNNKLNLEQVARKEKFLKSESIDKIQSKSQRIQSFIEAKEEIKRINALINSKSEIKKNKIKDEMYKMAVTKKWDLIKLENLIDKDL</sequence>
<accession>A0AAU9IT18</accession>
<dbReference type="EMBL" id="CAJZBQ010000018">
    <property type="protein sequence ID" value="CAG9317194.1"/>
    <property type="molecule type" value="Genomic_DNA"/>
</dbReference>
<evidence type="ECO:0000313" key="1">
    <source>
        <dbReference type="EMBL" id="CAG9317194.1"/>
    </source>
</evidence>